<evidence type="ECO:0000256" key="6">
    <source>
        <dbReference type="RuleBase" id="RU003915"/>
    </source>
</evidence>
<evidence type="ECO:0000256" key="5">
    <source>
        <dbReference type="PROSITE-ProRule" id="PRU00277"/>
    </source>
</evidence>
<dbReference type="SUPFAM" id="SSF54534">
    <property type="entry name" value="FKBP-like"/>
    <property type="match status" value="1"/>
</dbReference>
<evidence type="ECO:0000256" key="3">
    <source>
        <dbReference type="ARBA" id="ARBA00023110"/>
    </source>
</evidence>
<evidence type="ECO:0000313" key="9">
    <source>
        <dbReference type="Proteomes" id="UP000177501"/>
    </source>
</evidence>
<dbReference type="PANTHER" id="PTHR43811:SF19">
    <property type="entry name" value="39 KDA FK506-BINDING NUCLEAR PROTEIN"/>
    <property type="match status" value="1"/>
</dbReference>
<evidence type="ECO:0000256" key="4">
    <source>
        <dbReference type="ARBA" id="ARBA00023235"/>
    </source>
</evidence>
<dbReference type="EC" id="5.2.1.8" evidence="6"/>
<dbReference type="Proteomes" id="UP000177501">
    <property type="component" value="Unassembled WGS sequence"/>
</dbReference>
<dbReference type="InterPro" id="IPR046357">
    <property type="entry name" value="PPIase_dom_sf"/>
</dbReference>
<dbReference type="PANTHER" id="PTHR43811">
    <property type="entry name" value="FKBP-TYPE PEPTIDYL-PROLYL CIS-TRANS ISOMERASE FKPA"/>
    <property type="match status" value="1"/>
</dbReference>
<evidence type="ECO:0000313" key="8">
    <source>
        <dbReference type="EMBL" id="OGM59716.1"/>
    </source>
</evidence>
<evidence type="ECO:0000256" key="1">
    <source>
        <dbReference type="ARBA" id="ARBA00000971"/>
    </source>
</evidence>
<dbReference type="GO" id="GO:0003755">
    <property type="term" value="F:peptidyl-prolyl cis-trans isomerase activity"/>
    <property type="evidence" value="ECO:0007669"/>
    <property type="project" value="UniProtKB-UniRule"/>
</dbReference>
<gene>
    <name evidence="8" type="ORF">A2955_03880</name>
</gene>
<evidence type="ECO:0000259" key="7">
    <source>
        <dbReference type="PROSITE" id="PS50059"/>
    </source>
</evidence>
<dbReference type="PROSITE" id="PS50059">
    <property type="entry name" value="FKBP_PPIASE"/>
    <property type="match status" value="1"/>
</dbReference>
<dbReference type="Pfam" id="PF00254">
    <property type="entry name" value="FKBP_C"/>
    <property type="match status" value="1"/>
</dbReference>
<proteinExistence type="inferred from homology"/>
<protein>
    <recommendedName>
        <fullName evidence="6">Peptidyl-prolyl cis-trans isomerase</fullName>
        <ecNumber evidence="6">5.2.1.8</ecNumber>
    </recommendedName>
</protein>
<feature type="domain" description="PPIase FKBP-type" evidence="7">
    <location>
        <begin position="20"/>
        <end position="108"/>
    </location>
</feature>
<name>A0A1F8B6Q1_9BACT</name>
<comment type="caution">
    <text evidence="8">The sequence shown here is derived from an EMBL/GenBank/DDBJ whole genome shotgun (WGS) entry which is preliminary data.</text>
</comment>
<dbReference type="STRING" id="1802514.A2955_03880"/>
<dbReference type="Gene3D" id="3.10.50.40">
    <property type="match status" value="1"/>
</dbReference>
<comment type="similarity">
    <text evidence="2 6">Belongs to the FKBP-type PPIase family.</text>
</comment>
<comment type="catalytic activity">
    <reaction evidence="1 5 6">
        <text>[protein]-peptidylproline (omega=180) = [protein]-peptidylproline (omega=0)</text>
        <dbReference type="Rhea" id="RHEA:16237"/>
        <dbReference type="Rhea" id="RHEA-COMP:10747"/>
        <dbReference type="Rhea" id="RHEA-COMP:10748"/>
        <dbReference type="ChEBI" id="CHEBI:83833"/>
        <dbReference type="ChEBI" id="CHEBI:83834"/>
        <dbReference type="EC" id="5.2.1.8"/>
    </reaction>
</comment>
<dbReference type="InterPro" id="IPR001179">
    <property type="entry name" value="PPIase_FKBP_dom"/>
</dbReference>
<dbReference type="FunFam" id="3.10.50.40:FF:000006">
    <property type="entry name" value="Peptidyl-prolyl cis-trans isomerase"/>
    <property type="match status" value="1"/>
</dbReference>
<accession>A0A1F8B6Q1</accession>
<keyword evidence="4 5" id="KW-0413">Isomerase</keyword>
<keyword evidence="3 5" id="KW-0697">Rotamase</keyword>
<sequence>MNELKVEDIEVGKGQEVKDGDTVSVNYKGTLTDGKQFDSSYDRGQPFEFEVGAGDVIKGWDQGLVGMRVGGKRKLTIPSELGYGEQGAGVDIPPNSTLIFEIELLEIK</sequence>
<evidence type="ECO:0000256" key="2">
    <source>
        <dbReference type="ARBA" id="ARBA00006577"/>
    </source>
</evidence>
<organism evidence="8 9">
    <name type="scientific">Candidatus Woesebacteria bacterium RIFCSPLOWO2_01_FULL_37_19</name>
    <dbReference type="NCBI Taxonomy" id="1802514"/>
    <lineage>
        <taxon>Bacteria</taxon>
        <taxon>Candidatus Woeseibacteriota</taxon>
    </lineage>
</organism>
<dbReference type="AlphaFoldDB" id="A0A1F8B6Q1"/>
<reference evidence="8 9" key="1">
    <citation type="journal article" date="2016" name="Nat. Commun.">
        <title>Thousands of microbial genomes shed light on interconnected biogeochemical processes in an aquifer system.</title>
        <authorList>
            <person name="Anantharaman K."/>
            <person name="Brown C.T."/>
            <person name="Hug L.A."/>
            <person name="Sharon I."/>
            <person name="Castelle C.J."/>
            <person name="Probst A.J."/>
            <person name="Thomas B.C."/>
            <person name="Singh A."/>
            <person name="Wilkins M.J."/>
            <person name="Karaoz U."/>
            <person name="Brodie E.L."/>
            <person name="Williams K.H."/>
            <person name="Hubbard S.S."/>
            <person name="Banfield J.F."/>
        </authorList>
    </citation>
    <scope>NUCLEOTIDE SEQUENCE [LARGE SCALE GENOMIC DNA]</scope>
</reference>
<dbReference type="EMBL" id="MGHA01000028">
    <property type="protein sequence ID" value="OGM59716.1"/>
    <property type="molecule type" value="Genomic_DNA"/>
</dbReference>